<dbReference type="EMBL" id="CADEAL010001839">
    <property type="protein sequence ID" value="CAB1436000.1"/>
    <property type="molecule type" value="Genomic_DNA"/>
</dbReference>
<organism evidence="1 2">
    <name type="scientific">Pleuronectes platessa</name>
    <name type="common">European plaice</name>
    <dbReference type="NCBI Taxonomy" id="8262"/>
    <lineage>
        <taxon>Eukaryota</taxon>
        <taxon>Metazoa</taxon>
        <taxon>Chordata</taxon>
        <taxon>Craniata</taxon>
        <taxon>Vertebrata</taxon>
        <taxon>Euteleostomi</taxon>
        <taxon>Actinopterygii</taxon>
        <taxon>Neopterygii</taxon>
        <taxon>Teleostei</taxon>
        <taxon>Neoteleostei</taxon>
        <taxon>Acanthomorphata</taxon>
        <taxon>Carangaria</taxon>
        <taxon>Pleuronectiformes</taxon>
        <taxon>Pleuronectoidei</taxon>
        <taxon>Pleuronectidae</taxon>
        <taxon>Pleuronectes</taxon>
    </lineage>
</organism>
<accession>A0A9N7YLG2</accession>
<dbReference type="AlphaFoldDB" id="A0A9N7YLG2"/>
<evidence type="ECO:0000313" key="1">
    <source>
        <dbReference type="EMBL" id="CAB1436000.1"/>
    </source>
</evidence>
<dbReference type="Proteomes" id="UP001153269">
    <property type="component" value="Unassembled WGS sequence"/>
</dbReference>
<evidence type="ECO:0000313" key="2">
    <source>
        <dbReference type="Proteomes" id="UP001153269"/>
    </source>
</evidence>
<comment type="caution">
    <text evidence="1">The sequence shown here is derived from an EMBL/GenBank/DDBJ whole genome shotgun (WGS) entry which is preliminary data.</text>
</comment>
<protein>
    <submittedName>
        <fullName evidence="1">Uncharacterized protein</fullName>
    </submittedName>
</protein>
<gene>
    <name evidence="1" type="ORF">PLEPLA_LOCUS24014</name>
</gene>
<keyword evidence="2" id="KW-1185">Reference proteome</keyword>
<proteinExistence type="predicted"/>
<reference evidence="1" key="1">
    <citation type="submission" date="2020-03" db="EMBL/GenBank/DDBJ databases">
        <authorList>
            <person name="Weist P."/>
        </authorList>
    </citation>
    <scope>NUCLEOTIDE SEQUENCE</scope>
</reference>
<name>A0A9N7YLG2_PLEPL</name>
<sequence length="121" mass="13999">MFHCTSELSPQITSHPNYMVDGIPVSASKILLVKNVSGELRRLLLLQLRHWELWRWLLLHLRALEHLYRGDWKEHGGETRVAPAMHELERRMPGPPLPKQEWCPPALEVAAPKQRLEVSAC</sequence>